<dbReference type="Pfam" id="PF13487">
    <property type="entry name" value="HD_5"/>
    <property type="match status" value="1"/>
</dbReference>
<proteinExistence type="predicted"/>
<dbReference type="OrthoDB" id="9802066at2"/>
<organism evidence="4">
    <name type="scientific">Candidatus Berkiella aquae</name>
    <dbReference type="NCBI Taxonomy" id="295108"/>
    <lineage>
        <taxon>Bacteria</taxon>
        <taxon>Pseudomonadati</taxon>
        <taxon>Pseudomonadota</taxon>
        <taxon>Gammaproteobacteria</taxon>
        <taxon>Candidatus Berkiellales</taxon>
        <taxon>Candidatus Berkiellaceae</taxon>
        <taxon>Candidatus Berkiella</taxon>
    </lineage>
</organism>
<dbReference type="PROSITE" id="PS51832">
    <property type="entry name" value="HD_GYP"/>
    <property type="match status" value="1"/>
</dbReference>
<dbReference type="GO" id="GO:0000160">
    <property type="term" value="P:phosphorelay signal transduction system"/>
    <property type="evidence" value="ECO:0007669"/>
    <property type="project" value="InterPro"/>
</dbReference>
<dbReference type="PANTHER" id="PTHR45228:SF8">
    <property type="entry name" value="TWO-COMPONENT RESPONSE REGULATOR-RELATED"/>
    <property type="match status" value="1"/>
</dbReference>
<evidence type="ECO:0000313" key="4">
    <source>
        <dbReference type="EMBL" id="KRG21954.1"/>
    </source>
</evidence>
<dbReference type="EMBL" id="LKAJ02000001">
    <property type="protein sequence ID" value="MCS5710357.1"/>
    <property type="molecule type" value="Genomic_DNA"/>
</dbReference>
<feature type="modified residue" description="4-aspartylphosphate" evidence="1">
    <location>
        <position position="61"/>
    </location>
</feature>
<reference evidence="5" key="3">
    <citation type="submission" date="2021-06" db="EMBL/GenBank/DDBJ databases">
        <title>Genomic Description and Analysis of Intracellular Bacteria, Candidatus Berkiella cookevillensis and Candidatus Berkiella aquae.</title>
        <authorList>
            <person name="Kidane D.T."/>
            <person name="Mehari Y.T."/>
            <person name="Rice F.C."/>
            <person name="Arivett B.A."/>
            <person name="Farone A.L."/>
            <person name="Berk S.G."/>
            <person name="Farone M.B."/>
        </authorList>
    </citation>
    <scope>NUCLEOTIDE SEQUENCE</scope>
    <source>
        <strain evidence="5">HT99</strain>
    </source>
</reference>
<dbReference type="SUPFAM" id="SSF52172">
    <property type="entry name" value="CheY-like"/>
    <property type="match status" value="1"/>
</dbReference>
<dbReference type="STRING" id="295108.HT99x_01148"/>
<dbReference type="Proteomes" id="UP000051497">
    <property type="component" value="Unassembled WGS sequence"/>
</dbReference>
<protein>
    <submittedName>
        <fullName evidence="4 5">Response regulator</fullName>
        <ecNumber evidence="4">3.1.4.52</ecNumber>
    </submittedName>
</protein>
<comment type="caution">
    <text evidence="4">The sequence shown here is derived from an EMBL/GenBank/DDBJ whole genome shotgun (WGS) entry which is preliminary data.</text>
</comment>
<sequence length="429" mass="48219">MLQHASQSARGNILFVDDEENITRTLERQFKPLGYNVFVANNGVAALHILVNDQIDVVVSDMRMPEMNGANLLKEVALKWPDVGRILLTGFAEVDAAIAAINEGKIDCYLEKPWNENYLESVIKNAVENKHLKDKTKLLQKEVYRQNQELLTLNHSLESTVTARTNELNKTLESLHRNQLATLNVCSNLIENQLPHYRGHAKKVADLARQIALKHKLSQTEASLIYYAGCLYALGKIAIPKQILNTPYRILRGEERNVFHQYPVIGATALLSNEHNDFEWVAEIVLAHREAFNGKGYPHKRAGEDIPIGARILYVAIDYEQLQSGMLLPDKLTNFQAIELIKASKGILYDPKVVDTFCEIIAMLPAESIKTTREKMLPPESLKAGMKLSRALLSSTGMLLLPEGTVLDDRAIHNLVNLKNIVAYIQIED</sequence>
<gene>
    <name evidence="4" type="primary">rpfG_2</name>
    <name evidence="5" type="ORF">HT99x_002865</name>
    <name evidence="4" type="ORF">HT99x_01148</name>
</gene>
<accession>A0A0Q9YW52</accession>
<reference evidence="4" key="1">
    <citation type="submission" date="2015-09" db="EMBL/GenBank/DDBJ databases">
        <title>Draft Genome Sequences of Two Novel Amoeba-resistant Intranuclear Bacteria, Candidatus Berkiella cookevillensis and Candidatus Berkiella aquae.</title>
        <authorList>
            <person name="Mehari Y.T."/>
            <person name="Arivett B.A."/>
            <person name="Farone A.L."/>
            <person name="Gunderson J.H."/>
            <person name="Farone M.B."/>
        </authorList>
    </citation>
    <scope>NUCLEOTIDE SEQUENCE [LARGE SCALE GENOMIC DNA]</scope>
    <source>
        <strain evidence="4">HT99</strain>
    </source>
</reference>
<dbReference type="Pfam" id="PF00072">
    <property type="entry name" value="Response_reg"/>
    <property type="match status" value="1"/>
</dbReference>
<dbReference type="InterPro" id="IPR052020">
    <property type="entry name" value="Cyclic_di-GMP/3'3'-cGAMP_PDE"/>
</dbReference>
<dbReference type="EMBL" id="LKAJ01000003">
    <property type="protein sequence ID" value="KRG21954.1"/>
    <property type="molecule type" value="Genomic_DNA"/>
</dbReference>
<reference evidence="5" key="2">
    <citation type="journal article" date="2016" name="Genome Announc.">
        <title>Draft Genome Sequences of Two Novel Amoeba-Resistant Intranuclear Bacteria, 'Candidatus Berkiella cookevillensis' and 'Candidatus Berkiella aquae'.</title>
        <authorList>
            <person name="Mehari Y.T."/>
            <person name="Arivett B.A."/>
            <person name="Farone A.L."/>
            <person name="Gunderson J.H."/>
            <person name="Farone M.B."/>
        </authorList>
    </citation>
    <scope>NUCLEOTIDE SEQUENCE</scope>
    <source>
        <strain evidence="5">HT99</strain>
    </source>
</reference>
<dbReference type="Gene3D" id="3.40.50.2300">
    <property type="match status" value="1"/>
</dbReference>
<dbReference type="CDD" id="cd17569">
    <property type="entry name" value="REC_HupR-like"/>
    <property type="match status" value="1"/>
</dbReference>
<dbReference type="PROSITE" id="PS50110">
    <property type="entry name" value="RESPONSE_REGULATORY"/>
    <property type="match status" value="1"/>
</dbReference>
<evidence type="ECO:0000313" key="5">
    <source>
        <dbReference type="EMBL" id="MCS5710357.1"/>
    </source>
</evidence>
<dbReference type="InterPro" id="IPR011006">
    <property type="entry name" value="CheY-like_superfamily"/>
</dbReference>
<evidence type="ECO:0000259" key="3">
    <source>
        <dbReference type="PROSITE" id="PS51832"/>
    </source>
</evidence>
<keyword evidence="4" id="KW-0378">Hydrolase</keyword>
<keyword evidence="1" id="KW-0597">Phosphoprotein</keyword>
<feature type="domain" description="Response regulatory" evidence="2">
    <location>
        <begin position="12"/>
        <end position="127"/>
    </location>
</feature>
<dbReference type="EC" id="3.1.4.52" evidence="4"/>
<evidence type="ECO:0000259" key="2">
    <source>
        <dbReference type="PROSITE" id="PS50110"/>
    </source>
</evidence>
<feature type="domain" description="HD-GYP" evidence="3">
    <location>
        <begin position="175"/>
        <end position="373"/>
    </location>
</feature>
<dbReference type="GO" id="GO:0071111">
    <property type="term" value="F:cyclic-guanylate-specific phosphodiesterase activity"/>
    <property type="evidence" value="ECO:0007669"/>
    <property type="project" value="UniProtKB-EC"/>
</dbReference>
<dbReference type="InterPro" id="IPR037522">
    <property type="entry name" value="HD_GYP_dom"/>
</dbReference>
<evidence type="ECO:0000313" key="6">
    <source>
        <dbReference type="Proteomes" id="UP000051497"/>
    </source>
</evidence>
<evidence type="ECO:0000256" key="1">
    <source>
        <dbReference type="PROSITE-ProRule" id="PRU00169"/>
    </source>
</evidence>
<keyword evidence="6" id="KW-1185">Reference proteome</keyword>
<dbReference type="CDD" id="cd00077">
    <property type="entry name" value="HDc"/>
    <property type="match status" value="1"/>
</dbReference>
<dbReference type="AlphaFoldDB" id="A0A0Q9YW52"/>
<dbReference type="SMART" id="SM00448">
    <property type="entry name" value="REC"/>
    <property type="match status" value="1"/>
</dbReference>
<dbReference type="InterPro" id="IPR003607">
    <property type="entry name" value="HD/PDEase_dom"/>
</dbReference>
<dbReference type="RefSeq" id="WP_075065769.1">
    <property type="nucleotide sequence ID" value="NZ_LKAJ02000001.1"/>
</dbReference>
<dbReference type="SUPFAM" id="SSF109604">
    <property type="entry name" value="HD-domain/PDEase-like"/>
    <property type="match status" value="1"/>
</dbReference>
<name>A0A0Q9YW52_9GAMM</name>
<dbReference type="Gene3D" id="1.10.3210.10">
    <property type="entry name" value="Hypothetical protein af1432"/>
    <property type="match status" value="1"/>
</dbReference>
<dbReference type="PANTHER" id="PTHR45228">
    <property type="entry name" value="CYCLIC DI-GMP PHOSPHODIESTERASE TM_0186-RELATED"/>
    <property type="match status" value="1"/>
</dbReference>
<dbReference type="InterPro" id="IPR001789">
    <property type="entry name" value="Sig_transdc_resp-reg_receiver"/>
</dbReference>